<organism evidence="2 3">
    <name type="scientific">Perkinsus chesapeaki</name>
    <name type="common">Clam parasite</name>
    <name type="synonym">Perkinsus andrewsi</name>
    <dbReference type="NCBI Taxonomy" id="330153"/>
    <lineage>
        <taxon>Eukaryota</taxon>
        <taxon>Sar</taxon>
        <taxon>Alveolata</taxon>
        <taxon>Perkinsozoa</taxon>
        <taxon>Perkinsea</taxon>
        <taxon>Perkinsida</taxon>
        <taxon>Perkinsidae</taxon>
        <taxon>Perkinsus</taxon>
    </lineage>
</organism>
<dbReference type="EMBL" id="JAAPAO010000243">
    <property type="protein sequence ID" value="KAF4666110.1"/>
    <property type="molecule type" value="Genomic_DNA"/>
</dbReference>
<evidence type="ECO:0000256" key="1">
    <source>
        <dbReference type="SAM" id="MobiDB-lite"/>
    </source>
</evidence>
<reference evidence="2 3" key="1">
    <citation type="submission" date="2020-04" db="EMBL/GenBank/DDBJ databases">
        <title>Perkinsus chesapeaki whole genome sequence.</title>
        <authorList>
            <person name="Bogema D.R."/>
        </authorList>
    </citation>
    <scope>NUCLEOTIDE SEQUENCE [LARGE SCALE GENOMIC DNA]</scope>
    <source>
        <strain evidence="2">ATCC PRA-425</strain>
    </source>
</reference>
<feature type="compositionally biased region" description="Polar residues" evidence="1">
    <location>
        <begin position="159"/>
        <end position="168"/>
    </location>
</feature>
<comment type="caution">
    <text evidence="2">The sequence shown here is derived from an EMBL/GenBank/DDBJ whole genome shotgun (WGS) entry which is preliminary data.</text>
</comment>
<accession>A0A7J6M4M3</accession>
<protein>
    <submittedName>
        <fullName evidence="2">Uncharacterized protein</fullName>
    </submittedName>
</protein>
<proteinExistence type="predicted"/>
<dbReference type="Proteomes" id="UP000591131">
    <property type="component" value="Unassembled WGS sequence"/>
</dbReference>
<evidence type="ECO:0000313" key="3">
    <source>
        <dbReference type="Proteomes" id="UP000591131"/>
    </source>
</evidence>
<gene>
    <name evidence="2" type="ORF">FOL47_004269</name>
</gene>
<feature type="region of interest" description="Disordered" evidence="1">
    <location>
        <begin position="28"/>
        <end position="67"/>
    </location>
</feature>
<name>A0A7J6M4M3_PERCH</name>
<feature type="compositionally biased region" description="Acidic residues" evidence="1">
    <location>
        <begin position="31"/>
        <end position="43"/>
    </location>
</feature>
<evidence type="ECO:0000313" key="2">
    <source>
        <dbReference type="EMBL" id="KAF4666110.1"/>
    </source>
</evidence>
<keyword evidence="3" id="KW-1185">Reference proteome</keyword>
<feature type="region of interest" description="Disordered" evidence="1">
    <location>
        <begin position="118"/>
        <end position="168"/>
    </location>
</feature>
<dbReference type="AlphaFoldDB" id="A0A7J6M4M3"/>
<dbReference type="OrthoDB" id="442586at2759"/>
<sequence>MRVAACIPVALGIFEARHAIAITAKSVGDNTPEDASDDVDWGTDLDGSSDSSFDTSDAQQKVDEKHEEWAKIAEENEKKRLAAREEWQEDFTNKSREIQETLDFPTDVPPVPTLESVREAKKNAAASSGDQDSDDDDEDDSSEPDDSESYLQEAAHVKINSTDSQVPVPTQNVTQSLAKQSSKGKANSFVDLDAVHPSVADSLIYKRAKGVLNRFQTLQDRIKALGQVVAKF</sequence>
<feature type="compositionally biased region" description="Low complexity" evidence="1">
    <location>
        <begin position="44"/>
        <end position="57"/>
    </location>
</feature>
<feature type="compositionally biased region" description="Acidic residues" evidence="1">
    <location>
        <begin position="131"/>
        <end position="148"/>
    </location>
</feature>